<name>A0A183FXY6_HELPZ</name>
<reference evidence="3" key="2">
    <citation type="submission" date="2019-09" db="UniProtKB">
        <authorList>
            <consortium name="WormBaseParasite"/>
        </authorList>
    </citation>
    <scope>IDENTIFICATION</scope>
</reference>
<dbReference type="Proteomes" id="UP000050761">
    <property type="component" value="Unassembled WGS sequence"/>
</dbReference>
<evidence type="ECO:0000313" key="3">
    <source>
        <dbReference type="WBParaSite" id="HPBE_0001346001-mRNA-1"/>
    </source>
</evidence>
<accession>A0A183FXY6</accession>
<sequence length="170" mass="18894">MTCLGLRRRAKDVAQCVWGSGDVPKTLSAKGGSLMGTSTMILQHRAKRASARHAERRDGAGYCLNTTSPTGKHSSGKSRRLECMLLVLKANLNKNVARECKAWSAAELHRYSFDEAAAEELYDSSFDDELQWTSSRSDEERAAPALVENVDSMLPFMEVSHLEDMKNKQQ</sequence>
<evidence type="ECO:0000313" key="1">
    <source>
        <dbReference type="EMBL" id="VDO96257.1"/>
    </source>
</evidence>
<organism evidence="2 3">
    <name type="scientific">Heligmosomoides polygyrus</name>
    <name type="common">Parasitic roundworm</name>
    <dbReference type="NCBI Taxonomy" id="6339"/>
    <lineage>
        <taxon>Eukaryota</taxon>
        <taxon>Metazoa</taxon>
        <taxon>Ecdysozoa</taxon>
        <taxon>Nematoda</taxon>
        <taxon>Chromadorea</taxon>
        <taxon>Rhabditida</taxon>
        <taxon>Rhabditina</taxon>
        <taxon>Rhabditomorpha</taxon>
        <taxon>Strongyloidea</taxon>
        <taxon>Heligmosomidae</taxon>
        <taxon>Heligmosomoides</taxon>
    </lineage>
</organism>
<protein>
    <submittedName>
        <fullName evidence="1 3">Uncharacterized protein</fullName>
    </submittedName>
</protein>
<evidence type="ECO:0000313" key="2">
    <source>
        <dbReference type="Proteomes" id="UP000050761"/>
    </source>
</evidence>
<proteinExistence type="predicted"/>
<reference evidence="1 2" key="1">
    <citation type="submission" date="2018-11" db="EMBL/GenBank/DDBJ databases">
        <authorList>
            <consortium name="Pathogen Informatics"/>
        </authorList>
    </citation>
    <scope>NUCLEOTIDE SEQUENCE [LARGE SCALE GENOMIC DNA]</scope>
</reference>
<accession>A0A3P8AHC1</accession>
<dbReference type="AlphaFoldDB" id="A0A183FXY6"/>
<dbReference type="WBParaSite" id="HPBE_0001346001-mRNA-1">
    <property type="protein sequence ID" value="HPBE_0001346001-mRNA-1"/>
    <property type="gene ID" value="HPBE_0001346001"/>
</dbReference>
<gene>
    <name evidence="1" type="ORF">HPBE_LOCUS13461</name>
</gene>
<dbReference type="EMBL" id="UZAH01027929">
    <property type="protein sequence ID" value="VDO96257.1"/>
    <property type="molecule type" value="Genomic_DNA"/>
</dbReference>
<keyword evidence="2" id="KW-1185">Reference proteome</keyword>